<dbReference type="Proteomes" id="UP000855471">
    <property type="component" value="Unassembled WGS sequence"/>
</dbReference>
<comment type="caution">
    <text evidence="1">The sequence shown here is derived from an EMBL/GenBank/DDBJ whole genome shotgun (WGS) entry which is preliminary data.</text>
</comment>
<reference evidence="1" key="2">
    <citation type="submission" date="2020-09" db="EMBL/GenBank/DDBJ databases">
        <authorList>
            <consortium name="NCBI Pathogen Detection Project"/>
        </authorList>
    </citation>
    <scope>NUCLEOTIDE SEQUENCE</scope>
    <source>
        <strain evidence="1">O50</strain>
    </source>
</reference>
<sequence length="225" mass="25472">MTNISYAPNKARAHLKNREQTEIQLLQTRIQNVGSKFVEALHELPHEKLLELLTLQDETFWAELKNQAQLQTLINTMTPEKQAQEDLAEAREVFLKSLENSGGVHKSTAVIKILATTPPTLHKRGNRGEVIQIKWGSENLYPVFQFCTRENNSEGGMLAGIPELLSLIKHKVSAVRKCHFFTRKVDIPGTETHVSIVDALRRGATPEEMTHFRILAENFGTNHTM</sequence>
<evidence type="ECO:0000313" key="1">
    <source>
        <dbReference type="EMBL" id="HAT3900103.1"/>
    </source>
</evidence>
<organism evidence="1">
    <name type="scientific">Citrobacter freundii</name>
    <dbReference type="NCBI Taxonomy" id="546"/>
    <lineage>
        <taxon>Bacteria</taxon>
        <taxon>Pseudomonadati</taxon>
        <taxon>Pseudomonadota</taxon>
        <taxon>Gammaproteobacteria</taxon>
        <taxon>Enterobacterales</taxon>
        <taxon>Enterobacteriaceae</taxon>
        <taxon>Citrobacter</taxon>
        <taxon>Citrobacter freundii complex</taxon>
    </lineage>
</organism>
<dbReference type="GeneID" id="93757100"/>
<accession>A0A1C0NYR4</accession>
<protein>
    <submittedName>
        <fullName evidence="1">Uncharacterized protein</fullName>
    </submittedName>
</protein>
<name>A0A1C0NYR4_CITFR</name>
<dbReference type="AlphaFoldDB" id="A0A1C0NYR4"/>
<gene>
    <name evidence="1" type="ORF">I9Y29_004593</name>
</gene>
<reference evidence="1" key="1">
    <citation type="journal article" date="2018" name="Genome Biol.">
        <title>SKESA: strategic k-mer extension for scrupulous assemblies.</title>
        <authorList>
            <person name="Souvorov A."/>
            <person name="Agarwala R."/>
            <person name="Lipman D.J."/>
        </authorList>
    </citation>
    <scope>NUCLEOTIDE SEQUENCE</scope>
    <source>
        <strain evidence="1">O50</strain>
    </source>
</reference>
<proteinExistence type="predicted"/>
<dbReference type="EMBL" id="DACSXJ010000045">
    <property type="protein sequence ID" value="HAT3900103.1"/>
    <property type="molecule type" value="Genomic_DNA"/>
</dbReference>
<dbReference type="RefSeq" id="WP_000182008.1">
    <property type="nucleotide sequence ID" value="NZ_CP016764.1"/>
</dbReference>